<keyword evidence="3 7" id="KW-1133">Transmembrane helix</keyword>
<keyword evidence="2 7" id="KW-0812">Transmembrane</keyword>
<evidence type="ECO:0000256" key="5">
    <source>
        <dbReference type="ARBA" id="ARBA00035114"/>
    </source>
</evidence>
<evidence type="ECO:0000256" key="4">
    <source>
        <dbReference type="ARBA" id="ARBA00023136"/>
    </source>
</evidence>
<dbReference type="GO" id="GO:0016020">
    <property type="term" value="C:membrane"/>
    <property type="evidence" value="ECO:0007669"/>
    <property type="project" value="UniProtKB-SubCell"/>
</dbReference>
<comment type="subcellular location">
    <subcellularLocation>
        <location evidence="1">Membrane</location>
        <topology evidence="1">Single-pass membrane protein</topology>
    </subcellularLocation>
</comment>
<dbReference type="EMBL" id="CAEKDK010000001">
    <property type="protein sequence ID" value="CAB4265358.1"/>
    <property type="molecule type" value="Genomic_DNA"/>
</dbReference>
<dbReference type="Proteomes" id="UP000507222">
    <property type="component" value="Unassembled WGS sequence"/>
</dbReference>
<accession>A0A6J5TSE7</accession>
<reference evidence="8 9" key="1">
    <citation type="submission" date="2020-05" db="EMBL/GenBank/DDBJ databases">
        <authorList>
            <person name="Campoy J."/>
            <person name="Schneeberger K."/>
            <person name="Spophaly S."/>
        </authorList>
    </citation>
    <scope>NUCLEOTIDE SEQUENCE [LARGE SCALE GENOMIC DNA]</scope>
    <source>
        <strain evidence="8">PruArmRojPasFocal</strain>
    </source>
</reference>
<proteinExistence type="inferred from homology"/>
<name>A0A6J5TSE7_PRUAR</name>
<organism evidence="8 9">
    <name type="scientific">Prunus armeniaca</name>
    <name type="common">Apricot</name>
    <name type="synonym">Armeniaca vulgaris</name>
    <dbReference type="NCBI Taxonomy" id="36596"/>
    <lineage>
        <taxon>Eukaryota</taxon>
        <taxon>Viridiplantae</taxon>
        <taxon>Streptophyta</taxon>
        <taxon>Embryophyta</taxon>
        <taxon>Tracheophyta</taxon>
        <taxon>Spermatophyta</taxon>
        <taxon>Magnoliopsida</taxon>
        <taxon>eudicotyledons</taxon>
        <taxon>Gunneridae</taxon>
        <taxon>Pentapetalae</taxon>
        <taxon>rosids</taxon>
        <taxon>fabids</taxon>
        <taxon>Rosales</taxon>
        <taxon>Rosaceae</taxon>
        <taxon>Amygdaloideae</taxon>
        <taxon>Amygdaleae</taxon>
        <taxon>Prunus</taxon>
    </lineage>
</organism>
<dbReference type="PANTHER" id="PTHR31509">
    <property type="entry name" value="BPS1-LIKE PROTEIN"/>
    <property type="match status" value="1"/>
</dbReference>
<evidence type="ECO:0000256" key="2">
    <source>
        <dbReference type="ARBA" id="ARBA00022692"/>
    </source>
</evidence>
<keyword evidence="4 7" id="KW-0472">Membrane</keyword>
<protein>
    <submittedName>
        <fullName evidence="8">Uncharacterized protein</fullName>
    </submittedName>
</protein>
<gene>
    <name evidence="8" type="ORF">CURHAP_LOCUS7466</name>
</gene>
<dbReference type="Pfam" id="PF05633">
    <property type="entry name" value="ROH1-like"/>
    <property type="match status" value="2"/>
</dbReference>
<feature type="compositionally biased region" description="Basic and acidic residues" evidence="6">
    <location>
        <begin position="329"/>
        <end position="358"/>
    </location>
</feature>
<evidence type="ECO:0000256" key="7">
    <source>
        <dbReference type="SAM" id="Phobius"/>
    </source>
</evidence>
<evidence type="ECO:0000313" key="8">
    <source>
        <dbReference type="EMBL" id="CAB4265358.1"/>
    </source>
</evidence>
<comment type="similarity">
    <text evidence="5">Belongs to the ROH1 family.</text>
</comment>
<evidence type="ECO:0000256" key="1">
    <source>
        <dbReference type="ARBA" id="ARBA00004167"/>
    </source>
</evidence>
<sequence length="370" mass="41420">MYQTEISHFSLFSPFRVAKKHSVPNNLDLISRSFDDALLCRLKTLTPPSISLSWLSKAVDFLALAQSEARVLISNLKVAALDDSLAWYLDDSVKLLDLCNSVSADIERFRQRRLLLTFVLHLLGDGNQSPEKLRRASKALSDFERCASDLGKRSNADVLVRDMATGLRNVPRGKASRVRKLVRRTVHAVGLVTVFVAGVVVATIHGSPEMVRVGVPAEFSWAESLNELESEMSAELKRRFGGEKDKKQKGLLEELEDVGTRVREVCEVIDDVAGVAVEEEEKKRLNDVVKALERATGSFSDGLERLSNGVNAMFNGVLCNRNHMLEKVRERERERERGVGPKAINKTESKKETNEQTKRSKTTPESINYK</sequence>
<feature type="transmembrane region" description="Helical" evidence="7">
    <location>
        <begin position="186"/>
        <end position="206"/>
    </location>
</feature>
<evidence type="ECO:0000256" key="3">
    <source>
        <dbReference type="ARBA" id="ARBA00022989"/>
    </source>
</evidence>
<dbReference type="InterPro" id="IPR008511">
    <property type="entry name" value="ROH1-like"/>
</dbReference>
<dbReference type="AlphaFoldDB" id="A0A6J5TSE7"/>
<evidence type="ECO:0000313" key="9">
    <source>
        <dbReference type="Proteomes" id="UP000507222"/>
    </source>
</evidence>
<evidence type="ECO:0000256" key="6">
    <source>
        <dbReference type="SAM" id="MobiDB-lite"/>
    </source>
</evidence>
<feature type="region of interest" description="Disordered" evidence="6">
    <location>
        <begin position="329"/>
        <end position="370"/>
    </location>
</feature>